<keyword evidence="7" id="KW-1185">Reference proteome</keyword>
<evidence type="ECO:0000313" key="7">
    <source>
        <dbReference type="Proteomes" id="UP001157911"/>
    </source>
</evidence>
<reference evidence="6 7" key="1">
    <citation type="submission" date="2017-05" db="EMBL/GenBank/DDBJ databases">
        <authorList>
            <person name="Varghese N."/>
            <person name="Submissions S."/>
        </authorList>
    </citation>
    <scope>NUCLEOTIDE SEQUENCE [LARGE SCALE GENOMIC DNA]</scope>
    <source>
        <strain evidence="6 7">DSM 15522</strain>
    </source>
</reference>
<dbReference type="Proteomes" id="UP001157911">
    <property type="component" value="Unassembled WGS sequence"/>
</dbReference>
<proteinExistence type="predicted"/>
<evidence type="ECO:0000259" key="5">
    <source>
        <dbReference type="Pfam" id="PF04357"/>
    </source>
</evidence>
<evidence type="ECO:0000256" key="4">
    <source>
        <dbReference type="ARBA" id="ARBA00023136"/>
    </source>
</evidence>
<evidence type="ECO:0000256" key="1">
    <source>
        <dbReference type="ARBA" id="ARBA00004167"/>
    </source>
</evidence>
<sequence length="1309" mass="146250">MRIDRELLREILKSLKSGRLHKLLKLLLILAFFYSSFLAAQELFRFYLHEKKVSTFHVSGFHLSYNNGELVLSLNDLYLKRPDFSLTLYKCYARLKLLKTLKERKPYFKTLHVGEFNLKIKRERKTKKAQKKNVKNLNLNLSLPFYAEELQVEKFFFSSPTVNLMGNNLYYDLYSFRLDGIYGKVEGKELSVKSLKGRVENGFLTTDNLTVSFGEFRYTGKAKASKDLSKIYLDGTFKTKEWQFTGKANKEYSQFAIEGTLHYQKEKADLKLKGALERTINVNNGTVNYKNVQISFKGTVFPQLKIKGHVKGDLTFGKYTAKGISGDFNVKGEIKEPEVYTKIESKEVKTPQLTLKNVSVKGWAKGKNTWKLSVSSQHLSAEITGENEVLSGKVLLRKFATSLVKELKEIPKAVVSGKIDFRKEGNRFNYEGTLKIDNFSYERFTASGTLQFKGNEKKTEFKTTLRGKGKLEASGTVNFKNKTQQVAVYGEKIPTSSFTLLKKHGIEGKVSFNGNILGTFSNPTGNFTFSSNDFSYCSNYIGKVNGQLTFNRNQLKIQASDEKKDIVLNNLLITFKPFSVLVEGKVVNKPINYINNILKFYKVKLPVELSGTVSGSYSVNVGKDFVKVKANVESAFGSFAVEKIRGAFSSLSGGISVEGQKLTVNLNGKLNYAEIDGKGVSGGDFSLDIQNKKLNVTLKHSQITGFKNTDLDTKFSYDIAEKSLEGSFSLTGSIKKDNTAISGSAKGTFKGNVKNVAVKIAGKASLSNDLLKNPLKLSFSGNYQTGSQTGRFNVKSPRITATVNVNKNEIESFGTFKNFSIKTPQAILKIGIGTFNLSYPDLNGNVFIPAFEVKPQKFYRLFSVSGIYITLKNGKPEISGTKLSYIDGWIEIEKPAVKIGKKVQVSGKLNGNLGIKGLIYLSPVKNIFRYVKGTLNVKGNYQYDNSLSYSIIFSGKNINGKTAFLLEKFSIPDFKGKIKNGAVKNLDAEITVGDGNLIIKGADNLFDVYVSEIPVGEIALWKSVISGNLKINLLEKSVSGKLSLSKTRVELKEKKKEKSQNKSKQLEIPFKTNVKLTFIEPAVISTSIAKIDVLPQLNLEAINGMPIINGSFFVTDGKIDYMGKIFKVVYGSGVIKNLLKNEGQIDLLASCYISGYYVYMRIKGSFSHPKLILSSDPPLSKEQILNLVMTGASPEEIEKSSELFPAVQVAYYATASIFKPIETKLEKTLGLENFSVEPYITKYGETVAKFTISKRLFKRFRITGYETTGQKPEYGGSLQFFLNDKYFLETRYNSYYGIETGIGFDINVR</sequence>
<name>A0ABY1N959_9BACT</name>
<dbReference type="RefSeq" id="WP_283399666.1">
    <property type="nucleotide sequence ID" value="NZ_FXUB01000001.1"/>
</dbReference>
<organism evidence="6 7">
    <name type="scientific">Desulfurobacterium pacificum</name>
    <dbReference type="NCBI Taxonomy" id="240166"/>
    <lineage>
        <taxon>Bacteria</taxon>
        <taxon>Pseudomonadati</taxon>
        <taxon>Aquificota</taxon>
        <taxon>Aquificia</taxon>
        <taxon>Desulfurobacteriales</taxon>
        <taxon>Desulfurobacteriaceae</taxon>
        <taxon>Desulfurobacterium</taxon>
    </lineage>
</organism>
<evidence type="ECO:0000256" key="3">
    <source>
        <dbReference type="ARBA" id="ARBA00022989"/>
    </source>
</evidence>
<gene>
    <name evidence="6" type="ORF">SAMN06265339_0156</name>
</gene>
<evidence type="ECO:0000256" key="2">
    <source>
        <dbReference type="ARBA" id="ARBA00022692"/>
    </source>
</evidence>
<keyword evidence="4" id="KW-0472">Membrane</keyword>
<dbReference type="InterPro" id="IPR007452">
    <property type="entry name" value="TamB_C"/>
</dbReference>
<accession>A0ABY1N959</accession>
<keyword evidence="3" id="KW-1133">Transmembrane helix</keyword>
<dbReference type="EMBL" id="FXUB01000001">
    <property type="protein sequence ID" value="SMP03888.1"/>
    <property type="molecule type" value="Genomic_DNA"/>
</dbReference>
<protein>
    <submittedName>
        <fullName evidence="6">Translocation and assembly module TamB</fullName>
    </submittedName>
</protein>
<feature type="domain" description="Translocation and assembly module TamB C-terminal" evidence="5">
    <location>
        <begin position="979"/>
        <end position="1294"/>
    </location>
</feature>
<comment type="caution">
    <text evidence="6">The sequence shown here is derived from an EMBL/GenBank/DDBJ whole genome shotgun (WGS) entry which is preliminary data.</text>
</comment>
<keyword evidence="2" id="KW-0812">Transmembrane</keyword>
<dbReference type="Pfam" id="PF04357">
    <property type="entry name" value="TamB"/>
    <property type="match status" value="1"/>
</dbReference>
<evidence type="ECO:0000313" key="6">
    <source>
        <dbReference type="EMBL" id="SMP03888.1"/>
    </source>
</evidence>
<comment type="subcellular location">
    <subcellularLocation>
        <location evidence="1">Membrane</location>
        <topology evidence="1">Single-pass membrane protein</topology>
    </subcellularLocation>
</comment>